<comment type="caution">
    <text evidence="4">The sequence shown here is derived from an EMBL/GenBank/DDBJ whole genome shotgun (WGS) entry which is preliminary data.</text>
</comment>
<comment type="similarity">
    <text evidence="1 2">Belongs to the UPF0235 family.</text>
</comment>
<dbReference type="Gene3D" id="3.30.1200.10">
    <property type="entry name" value="YggU-like"/>
    <property type="match status" value="1"/>
</dbReference>
<evidence type="ECO:0000313" key="5">
    <source>
        <dbReference type="Proteomes" id="UP000233654"/>
    </source>
</evidence>
<name>A0A2N3G7C3_9ACTN</name>
<proteinExistence type="inferred from homology"/>
<dbReference type="HAMAP" id="MF_00634">
    <property type="entry name" value="UPF0235"/>
    <property type="match status" value="1"/>
</dbReference>
<dbReference type="NCBIfam" id="TIGR00251">
    <property type="entry name" value="DUF167 family protein"/>
    <property type="match status" value="1"/>
</dbReference>
<reference evidence="4 5" key="1">
    <citation type="journal article" date="2017" name="ISME J.">
        <title>Potential for microbial H2 and metal transformations associated with novel bacteria and archaea in deep terrestrial subsurface sediments.</title>
        <authorList>
            <person name="Hernsdorf A.W."/>
            <person name="Amano Y."/>
            <person name="Miyakawa K."/>
            <person name="Ise K."/>
            <person name="Suzuki Y."/>
            <person name="Anantharaman K."/>
            <person name="Probst A."/>
            <person name="Burstein D."/>
            <person name="Thomas B.C."/>
            <person name="Banfield J.F."/>
        </authorList>
    </citation>
    <scope>NUCLEOTIDE SEQUENCE [LARGE SCALE GENOMIC DNA]</scope>
    <source>
        <strain evidence="4">HGW-Actinobacteria-3</strain>
    </source>
</reference>
<evidence type="ECO:0000256" key="1">
    <source>
        <dbReference type="ARBA" id="ARBA00010364"/>
    </source>
</evidence>
<feature type="region of interest" description="Disordered" evidence="3">
    <location>
        <begin position="1"/>
        <end position="26"/>
    </location>
</feature>
<dbReference type="GO" id="GO:0005737">
    <property type="term" value="C:cytoplasm"/>
    <property type="evidence" value="ECO:0007669"/>
    <property type="project" value="TreeGrafter"/>
</dbReference>
<dbReference type="InterPro" id="IPR003746">
    <property type="entry name" value="DUF167"/>
</dbReference>
<dbReference type="SUPFAM" id="SSF69786">
    <property type="entry name" value="YggU-like"/>
    <property type="match status" value="1"/>
</dbReference>
<dbReference type="AlphaFoldDB" id="A0A2N3G7C3"/>
<dbReference type="InterPro" id="IPR036591">
    <property type="entry name" value="YggU-like_sf"/>
</dbReference>
<evidence type="ECO:0000256" key="2">
    <source>
        <dbReference type="HAMAP-Rule" id="MF_00634"/>
    </source>
</evidence>
<organism evidence="4 5">
    <name type="scientific">Candidatus Anoxymicrobium japonicum</name>
    <dbReference type="NCBI Taxonomy" id="2013648"/>
    <lineage>
        <taxon>Bacteria</taxon>
        <taxon>Bacillati</taxon>
        <taxon>Actinomycetota</taxon>
        <taxon>Candidatus Geothermincolia</taxon>
        <taxon>Candidatus Geothermincolales</taxon>
        <taxon>Candidatus Anoxymicrobiaceae</taxon>
        <taxon>Candidatus Anoxymicrobium</taxon>
    </lineage>
</organism>
<dbReference type="EMBL" id="PHEX01000010">
    <property type="protein sequence ID" value="PKQ28611.1"/>
    <property type="molecule type" value="Genomic_DNA"/>
</dbReference>
<dbReference type="Pfam" id="PF02594">
    <property type="entry name" value="DUF167"/>
    <property type="match status" value="1"/>
</dbReference>
<feature type="compositionally biased region" description="Low complexity" evidence="3">
    <location>
        <begin position="1"/>
        <end position="19"/>
    </location>
</feature>
<evidence type="ECO:0000313" key="4">
    <source>
        <dbReference type="EMBL" id="PKQ28611.1"/>
    </source>
</evidence>
<accession>A0A2N3G7C3</accession>
<protein>
    <recommendedName>
        <fullName evidence="2">UPF0235 protein CVT63_01830</fullName>
    </recommendedName>
</protein>
<dbReference type="Proteomes" id="UP000233654">
    <property type="component" value="Unassembled WGS sequence"/>
</dbReference>
<dbReference type="PANTHER" id="PTHR13420">
    <property type="entry name" value="UPF0235 PROTEIN C15ORF40"/>
    <property type="match status" value="1"/>
</dbReference>
<dbReference type="SMART" id="SM01152">
    <property type="entry name" value="DUF167"/>
    <property type="match status" value="1"/>
</dbReference>
<gene>
    <name evidence="4" type="ORF">CVT63_01830</name>
</gene>
<sequence>MDTGGKPPSPPLSGGKMPSARSHASGKVITVRVCPRSQKPRVVEDAGGCYKVYVSAAPEKGKANKQVVKILARHLGLRKTSLEIIRGQSSREKLIKIHE</sequence>
<evidence type="ECO:0000256" key="3">
    <source>
        <dbReference type="SAM" id="MobiDB-lite"/>
    </source>
</evidence>
<dbReference type="PANTHER" id="PTHR13420:SF7">
    <property type="entry name" value="UPF0235 PROTEIN C15ORF40"/>
    <property type="match status" value="1"/>
</dbReference>